<keyword evidence="9" id="KW-0732">Signal</keyword>
<dbReference type="SUPFAM" id="SSF51126">
    <property type="entry name" value="Pectin lyase-like"/>
    <property type="match status" value="1"/>
</dbReference>
<evidence type="ECO:0000256" key="7">
    <source>
        <dbReference type="ARBA" id="ARBA00023316"/>
    </source>
</evidence>
<dbReference type="InterPro" id="IPR006626">
    <property type="entry name" value="PbH1"/>
</dbReference>
<reference evidence="10" key="1">
    <citation type="submission" date="2022-08" db="EMBL/GenBank/DDBJ databases">
        <authorList>
            <person name="Gutierrez-Valencia J."/>
        </authorList>
    </citation>
    <scope>NUCLEOTIDE SEQUENCE</scope>
</reference>
<evidence type="ECO:0000313" key="10">
    <source>
        <dbReference type="EMBL" id="CAI0421677.1"/>
    </source>
</evidence>
<comment type="caution">
    <text evidence="10">The sequence shown here is derived from an EMBL/GenBank/DDBJ whole genome shotgun (WGS) entry which is preliminary data.</text>
</comment>
<comment type="similarity">
    <text evidence="2 8">Belongs to the glycosyl hydrolase 28 family.</text>
</comment>
<keyword evidence="11" id="KW-1185">Reference proteome</keyword>
<dbReference type="InterPro" id="IPR012334">
    <property type="entry name" value="Pectin_lyas_fold"/>
</dbReference>
<keyword evidence="5 8" id="KW-0378">Hydrolase</keyword>
<name>A0AAV0KGY3_9ROSI</name>
<evidence type="ECO:0000256" key="2">
    <source>
        <dbReference type="ARBA" id="ARBA00008834"/>
    </source>
</evidence>
<organism evidence="10 11">
    <name type="scientific">Linum tenue</name>
    <dbReference type="NCBI Taxonomy" id="586396"/>
    <lineage>
        <taxon>Eukaryota</taxon>
        <taxon>Viridiplantae</taxon>
        <taxon>Streptophyta</taxon>
        <taxon>Embryophyta</taxon>
        <taxon>Tracheophyta</taxon>
        <taxon>Spermatophyta</taxon>
        <taxon>Magnoliopsida</taxon>
        <taxon>eudicotyledons</taxon>
        <taxon>Gunneridae</taxon>
        <taxon>Pentapetalae</taxon>
        <taxon>rosids</taxon>
        <taxon>fabids</taxon>
        <taxon>Malpighiales</taxon>
        <taxon>Linaceae</taxon>
        <taxon>Linum</taxon>
    </lineage>
</organism>
<keyword evidence="6 8" id="KW-0326">Glycosidase</keyword>
<evidence type="ECO:0000256" key="9">
    <source>
        <dbReference type="SAM" id="SignalP"/>
    </source>
</evidence>
<evidence type="ECO:0000256" key="3">
    <source>
        <dbReference type="ARBA" id="ARBA00022512"/>
    </source>
</evidence>
<dbReference type="AlphaFoldDB" id="A0AAV0KGY3"/>
<evidence type="ECO:0000256" key="6">
    <source>
        <dbReference type="ARBA" id="ARBA00023295"/>
    </source>
</evidence>
<sequence length="306" mass="31643">MATALALSMLTIYFAAAALSPSITSASKAVKYSVSSYGAKPDDKTDSTNAFLTAWNKACSSPSPSTVYVPAGRFYLKNVAFQGPCKTKSIMFRIDGTLVAPSDYSVIAKVGNWILFRHVNGVIVSGGTLDGQGASLWSCKAAGKSCPAGASNSQNVQINGLTSVNSQLFHIVINGCQNVKVKGVKVTAAGHSPNTDGIHVQSSAGVTILNSRIGTGDDCISIGPGTTNLWIENIASGVKVSDVTYQDVHGSSRTEVAVKFACSKSNPCTGIRLDGVKLTYENQAADSSCQNADGTASGVVQPSSCL</sequence>
<gene>
    <name evidence="10" type="ORF">LITE_LOCUS18859</name>
</gene>
<evidence type="ECO:0000256" key="8">
    <source>
        <dbReference type="RuleBase" id="RU361169"/>
    </source>
</evidence>
<keyword evidence="7" id="KW-0961">Cell wall biogenesis/degradation</keyword>
<feature type="signal peptide" evidence="9">
    <location>
        <begin position="1"/>
        <end position="17"/>
    </location>
</feature>
<dbReference type="Pfam" id="PF00295">
    <property type="entry name" value="Glyco_hydro_28"/>
    <property type="match status" value="2"/>
</dbReference>
<dbReference type="Proteomes" id="UP001154282">
    <property type="component" value="Unassembled WGS sequence"/>
</dbReference>
<dbReference type="PANTHER" id="PTHR31375">
    <property type="match status" value="1"/>
</dbReference>
<dbReference type="InterPro" id="IPR011050">
    <property type="entry name" value="Pectin_lyase_fold/virulence"/>
</dbReference>
<dbReference type="EMBL" id="CAMGYJ010000005">
    <property type="protein sequence ID" value="CAI0421677.1"/>
    <property type="molecule type" value="Genomic_DNA"/>
</dbReference>
<protein>
    <recommendedName>
        <fullName evidence="12">Polygalacturonase</fullName>
    </recommendedName>
</protein>
<evidence type="ECO:0000313" key="11">
    <source>
        <dbReference type="Proteomes" id="UP001154282"/>
    </source>
</evidence>
<dbReference type="Gene3D" id="2.160.20.10">
    <property type="entry name" value="Single-stranded right-handed beta-helix, Pectin lyase-like"/>
    <property type="match status" value="2"/>
</dbReference>
<comment type="subcellular location">
    <subcellularLocation>
        <location evidence="1">Secreted</location>
        <location evidence="1">Cell wall</location>
    </subcellularLocation>
</comment>
<evidence type="ECO:0000256" key="1">
    <source>
        <dbReference type="ARBA" id="ARBA00004191"/>
    </source>
</evidence>
<evidence type="ECO:0000256" key="5">
    <source>
        <dbReference type="ARBA" id="ARBA00022801"/>
    </source>
</evidence>
<keyword evidence="4" id="KW-0964">Secreted</keyword>
<feature type="chain" id="PRO_5043964861" description="Polygalacturonase" evidence="9">
    <location>
        <begin position="18"/>
        <end position="306"/>
    </location>
</feature>
<accession>A0AAV0KGY3</accession>
<keyword evidence="3" id="KW-0134">Cell wall</keyword>
<dbReference type="SMART" id="SM00710">
    <property type="entry name" value="PbH1"/>
    <property type="match status" value="3"/>
</dbReference>
<dbReference type="GO" id="GO:0071555">
    <property type="term" value="P:cell wall organization"/>
    <property type="evidence" value="ECO:0007669"/>
    <property type="project" value="UniProtKB-KW"/>
</dbReference>
<dbReference type="GO" id="GO:0005975">
    <property type="term" value="P:carbohydrate metabolic process"/>
    <property type="evidence" value="ECO:0007669"/>
    <property type="project" value="InterPro"/>
</dbReference>
<dbReference type="InterPro" id="IPR000743">
    <property type="entry name" value="Glyco_hydro_28"/>
</dbReference>
<evidence type="ECO:0008006" key="12">
    <source>
        <dbReference type="Google" id="ProtNLM"/>
    </source>
</evidence>
<proteinExistence type="inferred from homology"/>
<dbReference type="GO" id="GO:0004650">
    <property type="term" value="F:polygalacturonase activity"/>
    <property type="evidence" value="ECO:0007669"/>
    <property type="project" value="InterPro"/>
</dbReference>
<evidence type="ECO:0000256" key="4">
    <source>
        <dbReference type="ARBA" id="ARBA00022525"/>
    </source>
</evidence>